<proteinExistence type="predicted"/>
<evidence type="ECO:0000259" key="1">
    <source>
        <dbReference type="Pfam" id="PF13472"/>
    </source>
</evidence>
<dbReference type="SUPFAM" id="SSF52266">
    <property type="entry name" value="SGNH hydrolase"/>
    <property type="match status" value="1"/>
</dbReference>
<sequence length="879" mass="99453">MKVGKIYNIDFAKVTKIPRFKVTLKTGDSKRILNLRLLENNTPINLNLFRVTVAAKKKDGGNIFNAVTITDPLNGLCKVELTNQMLNGFDLPCEIVLYGIDKTVASSSNFVIDKVESLRDDYSIVSSDEFTALTEALSDVAFVKFDLQNKRDKNTKISQSDLDTSSDLTKIQLHNLSDSVLSAMTGKTPVSPILANNSVTPEKTTFFELINNNLYDKRFETTGHYVSNTNGELISDNNYKASDFILVQEGFKYYTTDTHNIAFYNKDKQFVSGVQGGFTRPIVVPVGQSIMYMRVTFNSTSKAYIYENENPGKYYEYGDYTLKISDPKFLQSILQNTEIELDNYEFDLNKIYGIKEKKINLFNKNTIIQHSKIDEVTGKVDLVPGFEYSTSDFMKISPDDNYCGSDNYHLAFYDRDKNLIKFYTGGSWTNPVKSPIDAYYARICVMGDGQTHMFVKGDKLPLEYKSYTDSIVEIYHKGFKKALESLPIKAKDLPLDTLEAFKYDRINLYNKDDDYVPNTAVDYTNGGTIEAEGYTASSFIEIEPGKSFCCTRNFHRAFYNDKKEFISGNVGNTWTSPFVAPEGAKFIRVTFYANDPEAMFVEGTSLPSKYIPYSYKILNFTNEPDRKSFLKALKVDGSSKLQNIKWNVLGDSITSINYSRPNWWEILSRKHNMKVNNYGISGTTLAHSDDRHLFDYDFNKLDANKIGYKKDDSSTWKTGNCIVERYLKMNDDADIITVMAGTNDNDVVLGTPTDTKTDTFYGACNTLFEGLIKKYPEKVIGIFTPIQTENCYKTNIVGDVGKALDSKPPTATISLQLRAEVIKRVAKRFGLPVLDLFNESGFNGVGDRAKYMYRDGLHPSNAGHERLASLIENFLIKIL</sequence>
<dbReference type="RefSeq" id="WP_346046657.1">
    <property type="nucleotide sequence ID" value="NZ_BAAACP010000020.1"/>
</dbReference>
<accession>A0ABP3XK79</accession>
<evidence type="ECO:0000313" key="3">
    <source>
        <dbReference type="Proteomes" id="UP001400965"/>
    </source>
</evidence>
<dbReference type="InterPro" id="IPR013830">
    <property type="entry name" value="SGNH_hydro"/>
</dbReference>
<evidence type="ECO:0000313" key="2">
    <source>
        <dbReference type="EMBL" id="GAA0865984.1"/>
    </source>
</evidence>
<organism evidence="2 3">
    <name type="scientific">Paraclostridium tenue</name>
    <dbReference type="NCBI Taxonomy" id="1737"/>
    <lineage>
        <taxon>Bacteria</taxon>
        <taxon>Bacillati</taxon>
        <taxon>Bacillota</taxon>
        <taxon>Clostridia</taxon>
        <taxon>Peptostreptococcales</taxon>
        <taxon>Peptostreptococcaceae</taxon>
        <taxon>Paraclostridium</taxon>
    </lineage>
</organism>
<keyword evidence="3" id="KW-1185">Reference proteome</keyword>
<name>A0ABP3XK79_9FIRM</name>
<dbReference type="Pfam" id="PF13472">
    <property type="entry name" value="Lipase_GDSL_2"/>
    <property type="match status" value="1"/>
</dbReference>
<comment type="caution">
    <text evidence="2">The sequence shown here is derived from an EMBL/GenBank/DDBJ whole genome shotgun (WGS) entry which is preliminary data.</text>
</comment>
<gene>
    <name evidence="2" type="ORF">GCM10008917_25660</name>
</gene>
<dbReference type="Gene3D" id="3.40.50.1110">
    <property type="entry name" value="SGNH hydrolase"/>
    <property type="match status" value="1"/>
</dbReference>
<feature type="domain" description="SGNH hydrolase-type esterase" evidence="1">
    <location>
        <begin position="648"/>
        <end position="866"/>
    </location>
</feature>
<dbReference type="EMBL" id="BAAACP010000020">
    <property type="protein sequence ID" value="GAA0865984.1"/>
    <property type="molecule type" value="Genomic_DNA"/>
</dbReference>
<dbReference type="CDD" id="cd00229">
    <property type="entry name" value="SGNH_hydrolase"/>
    <property type="match status" value="1"/>
</dbReference>
<protein>
    <recommendedName>
        <fullName evidence="1">SGNH hydrolase-type esterase domain-containing protein</fullName>
    </recommendedName>
</protein>
<dbReference type="Proteomes" id="UP001400965">
    <property type="component" value="Unassembled WGS sequence"/>
</dbReference>
<dbReference type="InterPro" id="IPR036514">
    <property type="entry name" value="SGNH_hydro_sf"/>
</dbReference>
<reference evidence="3" key="1">
    <citation type="journal article" date="2019" name="Int. J. Syst. Evol. Microbiol.">
        <title>The Global Catalogue of Microorganisms (GCM) 10K type strain sequencing project: providing services to taxonomists for standard genome sequencing and annotation.</title>
        <authorList>
            <consortium name="The Broad Institute Genomics Platform"/>
            <consortium name="The Broad Institute Genome Sequencing Center for Infectious Disease"/>
            <person name="Wu L."/>
            <person name="Ma J."/>
        </authorList>
    </citation>
    <scope>NUCLEOTIDE SEQUENCE [LARGE SCALE GENOMIC DNA]</scope>
    <source>
        <strain evidence="3">JCM 6486</strain>
    </source>
</reference>